<evidence type="ECO:0000313" key="4">
    <source>
        <dbReference type="Proteomes" id="UP000559027"/>
    </source>
</evidence>
<feature type="domain" description="Glycan binding protein Y3-like" evidence="2">
    <location>
        <begin position="37"/>
        <end position="129"/>
    </location>
</feature>
<keyword evidence="1" id="KW-0732">Signal</keyword>
<gene>
    <name evidence="3" type="ORF">D9756_005779</name>
</gene>
<proteinExistence type="predicted"/>
<name>A0A8H5D9F5_9AGAR</name>
<evidence type="ECO:0000256" key="1">
    <source>
        <dbReference type="SAM" id="SignalP"/>
    </source>
</evidence>
<dbReference type="AlphaFoldDB" id="A0A8H5D9F5"/>
<organism evidence="3 4">
    <name type="scientific">Leucocoprinus leucothites</name>
    <dbReference type="NCBI Taxonomy" id="201217"/>
    <lineage>
        <taxon>Eukaryota</taxon>
        <taxon>Fungi</taxon>
        <taxon>Dikarya</taxon>
        <taxon>Basidiomycota</taxon>
        <taxon>Agaricomycotina</taxon>
        <taxon>Agaricomycetes</taxon>
        <taxon>Agaricomycetidae</taxon>
        <taxon>Agaricales</taxon>
        <taxon>Agaricineae</taxon>
        <taxon>Agaricaceae</taxon>
        <taxon>Leucocoprinus</taxon>
    </lineage>
</organism>
<keyword evidence="4" id="KW-1185">Reference proteome</keyword>
<feature type="chain" id="PRO_5034643627" description="Glycan binding protein Y3-like domain-containing protein" evidence="1">
    <location>
        <begin position="18"/>
        <end position="137"/>
    </location>
</feature>
<dbReference type="InterPro" id="IPR054443">
    <property type="entry name" value="Y3-like_dom"/>
</dbReference>
<dbReference type="Proteomes" id="UP000559027">
    <property type="component" value="Unassembled WGS sequence"/>
</dbReference>
<dbReference type="OrthoDB" id="2925523at2759"/>
<dbReference type="EMBL" id="JAACJO010000008">
    <property type="protein sequence ID" value="KAF5355096.1"/>
    <property type="molecule type" value="Genomic_DNA"/>
</dbReference>
<protein>
    <recommendedName>
        <fullName evidence="2">Glycan binding protein Y3-like domain-containing protein</fullName>
    </recommendedName>
</protein>
<dbReference type="Pfam" id="PF22803">
    <property type="entry name" value="GBD_Y3"/>
    <property type="match status" value="1"/>
</dbReference>
<reference evidence="3 4" key="1">
    <citation type="journal article" date="2020" name="ISME J.">
        <title>Uncovering the hidden diversity of litter-decomposition mechanisms in mushroom-forming fungi.</title>
        <authorList>
            <person name="Floudas D."/>
            <person name="Bentzer J."/>
            <person name="Ahren D."/>
            <person name="Johansson T."/>
            <person name="Persson P."/>
            <person name="Tunlid A."/>
        </authorList>
    </citation>
    <scope>NUCLEOTIDE SEQUENCE [LARGE SCALE GENOMIC DNA]</scope>
    <source>
        <strain evidence="3 4">CBS 146.42</strain>
    </source>
</reference>
<evidence type="ECO:0000259" key="2">
    <source>
        <dbReference type="Pfam" id="PF22803"/>
    </source>
</evidence>
<comment type="caution">
    <text evidence="3">The sequence shown here is derived from an EMBL/GenBank/DDBJ whole genome shotgun (WGS) entry which is preliminary data.</text>
</comment>
<evidence type="ECO:0000313" key="3">
    <source>
        <dbReference type="EMBL" id="KAF5355096.1"/>
    </source>
</evidence>
<sequence>MLSKTVFMATILAAAMAQGPRTCFQGNNGVGAAPATDCAQFITGFCSDAAASQIPVRVNDSTSRCFNLPDGDRCDLTAFNTYSRDSAPSGTNCVTVMTDLAANCNLGGFGKINNSTVYTFTIDRNHGVCKQGVQAGS</sequence>
<feature type="signal peptide" evidence="1">
    <location>
        <begin position="1"/>
        <end position="17"/>
    </location>
</feature>
<accession>A0A8H5D9F5</accession>